<protein>
    <submittedName>
        <fullName evidence="2">Uncharacterized protein</fullName>
    </submittedName>
</protein>
<keyword evidence="1" id="KW-0732">Signal</keyword>
<reference evidence="2" key="1">
    <citation type="submission" date="2023-03" db="EMBL/GenBank/DDBJ databases">
        <title>Massive genome expansion in bonnet fungi (Mycena s.s.) driven by repeated elements and novel gene families across ecological guilds.</title>
        <authorList>
            <consortium name="Lawrence Berkeley National Laboratory"/>
            <person name="Harder C.B."/>
            <person name="Miyauchi S."/>
            <person name="Viragh M."/>
            <person name="Kuo A."/>
            <person name="Thoen E."/>
            <person name="Andreopoulos B."/>
            <person name="Lu D."/>
            <person name="Skrede I."/>
            <person name="Drula E."/>
            <person name="Henrissat B."/>
            <person name="Morin E."/>
            <person name="Kohler A."/>
            <person name="Barry K."/>
            <person name="LaButti K."/>
            <person name="Morin E."/>
            <person name="Salamov A."/>
            <person name="Lipzen A."/>
            <person name="Mereny Z."/>
            <person name="Hegedus B."/>
            <person name="Baldrian P."/>
            <person name="Stursova M."/>
            <person name="Weitz H."/>
            <person name="Taylor A."/>
            <person name="Grigoriev I.V."/>
            <person name="Nagy L.G."/>
            <person name="Martin F."/>
            <person name="Kauserud H."/>
        </authorList>
    </citation>
    <scope>NUCLEOTIDE SEQUENCE</scope>
    <source>
        <strain evidence="2">CBHHK182m</strain>
    </source>
</reference>
<dbReference type="EMBL" id="JARKIB010000030">
    <property type="protein sequence ID" value="KAJ7763483.1"/>
    <property type="molecule type" value="Genomic_DNA"/>
</dbReference>
<evidence type="ECO:0000313" key="2">
    <source>
        <dbReference type="EMBL" id="KAJ7763483.1"/>
    </source>
</evidence>
<dbReference type="AlphaFoldDB" id="A0AAD7JHI7"/>
<name>A0AAD7JHI7_9AGAR</name>
<evidence type="ECO:0000256" key="1">
    <source>
        <dbReference type="SAM" id="SignalP"/>
    </source>
</evidence>
<sequence>MAKLTFYSIVFTRLAAGATPSFINAPGCLPDEVATVVSESIYPVVLQAPPVTGEVANLTLTFYTCPSRQADGGGTIESARVPNRC</sequence>
<feature type="chain" id="PRO_5042242404" evidence="1">
    <location>
        <begin position="18"/>
        <end position="85"/>
    </location>
</feature>
<keyword evidence="3" id="KW-1185">Reference proteome</keyword>
<accession>A0AAD7JHI7</accession>
<feature type="signal peptide" evidence="1">
    <location>
        <begin position="1"/>
        <end position="17"/>
    </location>
</feature>
<evidence type="ECO:0000313" key="3">
    <source>
        <dbReference type="Proteomes" id="UP001215598"/>
    </source>
</evidence>
<proteinExistence type="predicted"/>
<gene>
    <name evidence="2" type="ORF">B0H16DRAFT_1527954</name>
</gene>
<dbReference type="Proteomes" id="UP001215598">
    <property type="component" value="Unassembled WGS sequence"/>
</dbReference>
<comment type="caution">
    <text evidence="2">The sequence shown here is derived from an EMBL/GenBank/DDBJ whole genome shotgun (WGS) entry which is preliminary data.</text>
</comment>
<organism evidence="2 3">
    <name type="scientific">Mycena metata</name>
    <dbReference type="NCBI Taxonomy" id="1033252"/>
    <lineage>
        <taxon>Eukaryota</taxon>
        <taxon>Fungi</taxon>
        <taxon>Dikarya</taxon>
        <taxon>Basidiomycota</taxon>
        <taxon>Agaricomycotina</taxon>
        <taxon>Agaricomycetes</taxon>
        <taxon>Agaricomycetidae</taxon>
        <taxon>Agaricales</taxon>
        <taxon>Marasmiineae</taxon>
        <taxon>Mycenaceae</taxon>
        <taxon>Mycena</taxon>
    </lineage>
</organism>